<dbReference type="OrthoDB" id="661563at2"/>
<reference evidence="1 2" key="1">
    <citation type="submission" date="2018-05" db="EMBL/GenBank/DDBJ databases">
        <title>Complete genome sequence of Arcticibacterium luteifluviistationis SM1504T, a cytophagaceae bacterium isolated from Arctic surface seawater.</title>
        <authorList>
            <person name="Li Y."/>
            <person name="Qin Q.-L."/>
        </authorList>
    </citation>
    <scope>NUCLEOTIDE SEQUENCE [LARGE SCALE GENOMIC DNA]</scope>
    <source>
        <strain evidence="1 2">SM1504</strain>
    </source>
</reference>
<protein>
    <recommendedName>
        <fullName evidence="3">TraB/GumN family protein</fullName>
    </recommendedName>
</protein>
<name>A0A2Z4GA35_9BACT</name>
<sequence length="272" mass="31465">MLIPCFVNGQGHNKIEALVLGTFHFGETPDFRSSNYDDVLKPKRQREIMQVVKKLAAYKPDKIFVENTPEAQAFWNNVYREYHQRILPSSKTVLQNEIFQIGIRTASLLKLPSGVICINYMNDAQKKASSVEKKWLDFTEEVNNKKPDFNSFFKSNSLASTNFKNYLEEHESWKNLRLKDHLVKMNEEESLRNLQYFNVLAWMDNNTNGVGAELASMEYFRNLKIVQNLYKKLDNGDDRILIIFGAAHAQILSDILKSHPVFTLVPVSEVLK</sequence>
<dbReference type="InterPro" id="IPR043749">
    <property type="entry name" value="DUF5694"/>
</dbReference>
<proteinExistence type="predicted"/>
<evidence type="ECO:0000313" key="2">
    <source>
        <dbReference type="Proteomes" id="UP000249873"/>
    </source>
</evidence>
<accession>A0A2Z4GA35</accession>
<evidence type="ECO:0008006" key="3">
    <source>
        <dbReference type="Google" id="ProtNLM"/>
    </source>
</evidence>
<organism evidence="1 2">
    <name type="scientific">Arcticibacterium luteifluviistationis</name>
    <dbReference type="NCBI Taxonomy" id="1784714"/>
    <lineage>
        <taxon>Bacteria</taxon>
        <taxon>Pseudomonadati</taxon>
        <taxon>Bacteroidota</taxon>
        <taxon>Cytophagia</taxon>
        <taxon>Cytophagales</taxon>
        <taxon>Leadbetterellaceae</taxon>
        <taxon>Arcticibacterium</taxon>
    </lineage>
</organism>
<dbReference type="Proteomes" id="UP000249873">
    <property type="component" value="Chromosome"/>
</dbReference>
<evidence type="ECO:0000313" key="1">
    <source>
        <dbReference type="EMBL" id="AWV98102.1"/>
    </source>
</evidence>
<keyword evidence="2" id="KW-1185">Reference proteome</keyword>
<dbReference type="AlphaFoldDB" id="A0A2Z4GA35"/>
<dbReference type="KEGG" id="als:DJ013_07915"/>
<dbReference type="Pfam" id="PF18950">
    <property type="entry name" value="DUF5694"/>
    <property type="match status" value="1"/>
</dbReference>
<dbReference type="EMBL" id="CP029480">
    <property type="protein sequence ID" value="AWV98102.1"/>
    <property type="molecule type" value="Genomic_DNA"/>
</dbReference>
<gene>
    <name evidence="1" type="ORF">DJ013_07915</name>
</gene>